<comment type="caution">
    <text evidence="1">The sequence shown here is derived from an EMBL/GenBank/DDBJ whole genome shotgun (WGS) entry which is preliminary data.</text>
</comment>
<keyword evidence="2" id="KW-1185">Reference proteome</keyword>
<organism evidence="1 2">
    <name type="scientific">Chryseobacterium gleum ATCC 35910</name>
    <dbReference type="NCBI Taxonomy" id="525257"/>
    <lineage>
        <taxon>Bacteria</taxon>
        <taxon>Pseudomonadati</taxon>
        <taxon>Bacteroidota</taxon>
        <taxon>Flavobacteriia</taxon>
        <taxon>Flavobacteriales</taxon>
        <taxon>Weeksellaceae</taxon>
        <taxon>Chryseobacterium group</taxon>
        <taxon>Chryseobacterium</taxon>
    </lineage>
</organism>
<evidence type="ECO:0000313" key="2">
    <source>
        <dbReference type="Proteomes" id="UP000002969"/>
    </source>
</evidence>
<evidence type="ECO:0000313" key="1">
    <source>
        <dbReference type="EMBL" id="EFK34817.1"/>
    </source>
</evidence>
<accession>A0ABN0ANZ5</accession>
<dbReference type="EMBL" id="ACKQ02000007">
    <property type="protein sequence ID" value="EFK34817.1"/>
    <property type="molecule type" value="Genomic_DNA"/>
</dbReference>
<reference evidence="1" key="1">
    <citation type="submission" date="2010-06" db="EMBL/GenBank/DDBJ databases">
        <authorList>
            <person name="Muzny D."/>
            <person name="Qin X."/>
            <person name="Buhay C."/>
            <person name="Dugan-Rocha S."/>
            <person name="Ding Y."/>
            <person name="Chen G."/>
            <person name="Hawes A."/>
            <person name="Holder M."/>
            <person name="Jhangiani S."/>
            <person name="Johnson A."/>
            <person name="Khan Z."/>
            <person name="Li Z."/>
            <person name="Liu W."/>
            <person name="Liu X."/>
            <person name="Perez L."/>
            <person name="Shen H."/>
            <person name="Wang Q."/>
            <person name="Watt J."/>
            <person name="Xi L."/>
            <person name="Xin Y."/>
            <person name="Zhou J."/>
            <person name="Deng J."/>
            <person name="Jiang H."/>
            <person name="Liu Y."/>
            <person name="Qu J."/>
            <person name="Song X.-Z."/>
            <person name="Zhang L."/>
            <person name="Villasana D."/>
            <person name="Johnson A."/>
            <person name="Liu J."/>
            <person name="Liyanage D."/>
            <person name="Lorensuhewa L."/>
            <person name="Robinson T."/>
            <person name="Song A."/>
            <person name="Song B.-B."/>
            <person name="Dinh H."/>
            <person name="Thornton R."/>
            <person name="Coyle M."/>
            <person name="Francisco L."/>
            <person name="Jackson L."/>
            <person name="Javaid M."/>
            <person name="Korchina V."/>
            <person name="Kovar C."/>
            <person name="Mata R."/>
            <person name="Mathew T."/>
            <person name="Ngo R."/>
            <person name="Nguyen L."/>
            <person name="Nguyen N."/>
            <person name="Okwuonu G."/>
            <person name="Ongeri F."/>
            <person name="Pham C."/>
            <person name="Simmons D."/>
            <person name="Wilczek-Boney K."/>
            <person name="Hale W."/>
            <person name="Jakkamsetti A."/>
            <person name="Pham P."/>
            <person name="Ruth R."/>
            <person name="San Lucas F."/>
            <person name="Warren J."/>
            <person name="Zhang J."/>
            <person name="Zhao Z."/>
            <person name="Zhou C."/>
            <person name="Zhu D."/>
            <person name="Lee S."/>
            <person name="Bess C."/>
            <person name="Blankenburg K."/>
            <person name="Forbes L."/>
            <person name="Fu Q."/>
            <person name="Gubbala S."/>
            <person name="Hirani K."/>
            <person name="Jayaseelan J.C."/>
            <person name="Lara F."/>
            <person name="Munidasa M."/>
            <person name="Palculict T."/>
            <person name="Patil S."/>
            <person name="Pu L.-L."/>
            <person name="Saada N."/>
            <person name="Tang L."/>
            <person name="Weissenberger G."/>
            <person name="Zhu Y."/>
            <person name="Hemphill L."/>
            <person name="Shang Y."/>
            <person name="Youmans B."/>
            <person name="Ayvaz T."/>
            <person name="Ross M."/>
            <person name="Santibanez J."/>
            <person name="Aqrawi P."/>
            <person name="Gross S."/>
            <person name="Joshi V."/>
            <person name="Fowler G."/>
            <person name="Nazareth L."/>
            <person name="Reid J."/>
            <person name="Worley K."/>
            <person name="Petrosino J."/>
            <person name="Highlander S."/>
            <person name="Gibbs R."/>
        </authorList>
    </citation>
    <scope>NUCLEOTIDE SEQUENCE [LARGE SCALE GENOMIC DNA]</scope>
    <source>
        <strain evidence="1">ATCC 35910</strain>
    </source>
</reference>
<protein>
    <submittedName>
        <fullName evidence="1">Uncharacterized protein</fullName>
    </submittedName>
</protein>
<sequence length="49" mass="5855">MFHIKKLNYFKIIKVLKGTPFLKHYFFTYALSGNAKVKVVILCSQYNWI</sequence>
<name>A0ABN0ANZ5_CHRGE</name>
<proteinExistence type="predicted"/>
<gene>
    <name evidence="1" type="ORF">HMPREF0204_13886</name>
</gene>
<dbReference type="Proteomes" id="UP000002969">
    <property type="component" value="Unassembled WGS sequence"/>
</dbReference>